<evidence type="ECO:0000313" key="2">
    <source>
        <dbReference type="Proteomes" id="UP000704712"/>
    </source>
</evidence>
<comment type="caution">
    <text evidence="1">The sequence shown here is derived from an EMBL/GenBank/DDBJ whole genome shotgun (WGS) entry which is preliminary data.</text>
</comment>
<dbReference type="AlphaFoldDB" id="A0A8S9V0P7"/>
<sequence length="173" mass="18967">MDDGVTAVEAVVERETLTVSDTVETVEDAERLVVERKTADLCGTTEVFVAETMAEEVCEPAGEDEDVSAKNDSTDCVVALTERDTLVDEDEEEFWDAVESVSESESGEDVAKKRSTEALLTRFAVTTEPTDKSRGVSFPQLLHKPRLDAKFLLKSALKKPLVAVVDRRPSEDA</sequence>
<protein>
    <submittedName>
        <fullName evidence="1">Uncharacterized protein</fullName>
    </submittedName>
</protein>
<accession>A0A8S9V0P7</accession>
<name>A0A8S9V0P7_PHYIN</name>
<proteinExistence type="predicted"/>
<gene>
    <name evidence="1" type="ORF">GN958_ATG05807</name>
</gene>
<dbReference type="EMBL" id="JAACNO010000768">
    <property type="protein sequence ID" value="KAF4145002.1"/>
    <property type="molecule type" value="Genomic_DNA"/>
</dbReference>
<reference evidence="1" key="1">
    <citation type="submission" date="2020-03" db="EMBL/GenBank/DDBJ databases">
        <title>Hybrid Assembly of Korean Phytophthora infestans isolates.</title>
        <authorList>
            <person name="Prokchorchik M."/>
            <person name="Lee Y."/>
            <person name="Seo J."/>
            <person name="Cho J.-H."/>
            <person name="Park Y.-E."/>
            <person name="Jang D.-C."/>
            <person name="Im J.-S."/>
            <person name="Choi J.-G."/>
            <person name="Park H.-J."/>
            <person name="Lee G.-B."/>
            <person name="Lee Y.-G."/>
            <person name="Hong S.-Y."/>
            <person name="Cho K."/>
            <person name="Sohn K.H."/>
        </authorList>
    </citation>
    <scope>NUCLEOTIDE SEQUENCE</scope>
    <source>
        <strain evidence="1">KR_2_A2</strain>
    </source>
</reference>
<organism evidence="1 2">
    <name type="scientific">Phytophthora infestans</name>
    <name type="common">Potato late blight agent</name>
    <name type="synonym">Botrytis infestans</name>
    <dbReference type="NCBI Taxonomy" id="4787"/>
    <lineage>
        <taxon>Eukaryota</taxon>
        <taxon>Sar</taxon>
        <taxon>Stramenopiles</taxon>
        <taxon>Oomycota</taxon>
        <taxon>Peronosporomycetes</taxon>
        <taxon>Peronosporales</taxon>
        <taxon>Peronosporaceae</taxon>
        <taxon>Phytophthora</taxon>
    </lineage>
</organism>
<evidence type="ECO:0000313" key="1">
    <source>
        <dbReference type="EMBL" id="KAF4145002.1"/>
    </source>
</evidence>
<dbReference type="Proteomes" id="UP000704712">
    <property type="component" value="Unassembled WGS sequence"/>
</dbReference>